<dbReference type="OrthoDB" id="5859291at2759"/>
<dbReference type="EMBL" id="CADEBD010000279">
    <property type="protein sequence ID" value="CAB3227579.1"/>
    <property type="molecule type" value="Genomic_DNA"/>
</dbReference>
<protein>
    <submittedName>
        <fullName evidence="1">Uncharacterized protein</fullName>
    </submittedName>
</protein>
<sequence length="67" mass="7428">MTISDEDKSKFYEDLSLVPKSDKIILLSDFNSRVSAEYGSWRNVLGRHGVGGCNSNGLLLLSQSQHN</sequence>
<dbReference type="Proteomes" id="UP000494256">
    <property type="component" value="Unassembled WGS sequence"/>
</dbReference>
<reference evidence="1 2" key="1">
    <citation type="submission" date="2020-04" db="EMBL/GenBank/DDBJ databases">
        <authorList>
            <person name="Wallbank WR R."/>
            <person name="Pardo Diaz C."/>
            <person name="Kozak K."/>
            <person name="Martin S."/>
            <person name="Jiggins C."/>
            <person name="Moest M."/>
            <person name="Warren A I."/>
            <person name="Byers J.R.P. K."/>
            <person name="Montejo-Kovacevich G."/>
            <person name="Yen C E."/>
        </authorList>
    </citation>
    <scope>NUCLEOTIDE SEQUENCE [LARGE SCALE GENOMIC DNA]</scope>
</reference>
<comment type="caution">
    <text evidence="1">The sequence shown here is derived from an EMBL/GenBank/DDBJ whole genome shotgun (WGS) entry which is preliminary data.</text>
</comment>
<accession>A0A8S0Z4N2</accession>
<gene>
    <name evidence="1" type="ORF">APLA_LOCUS3121</name>
</gene>
<proteinExistence type="predicted"/>
<organism evidence="1 2">
    <name type="scientific">Arctia plantaginis</name>
    <name type="common">Wood tiger moth</name>
    <name type="synonym">Phalaena plantaginis</name>
    <dbReference type="NCBI Taxonomy" id="874455"/>
    <lineage>
        <taxon>Eukaryota</taxon>
        <taxon>Metazoa</taxon>
        <taxon>Ecdysozoa</taxon>
        <taxon>Arthropoda</taxon>
        <taxon>Hexapoda</taxon>
        <taxon>Insecta</taxon>
        <taxon>Pterygota</taxon>
        <taxon>Neoptera</taxon>
        <taxon>Endopterygota</taxon>
        <taxon>Lepidoptera</taxon>
        <taxon>Glossata</taxon>
        <taxon>Ditrysia</taxon>
        <taxon>Noctuoidea</taxon>
        <taxon>Erebidae</taxon>
        <taxon>Arctiinae</taxon>
        <taxon>Arctia</taxon>
    </lineage>
</organism>
<evidence type="ECO:0000313" key="2">
    <source>
        <dbReference type="Proteomes" id="UP000494256"/>
    </source>
</evidence>
<dbReference type="AlphaFoldDB" id="A0A8S0Z4N2"/>
<name>A0A8S0Z4N2_ARCPL</name>
<evidence type="ECO:0000313" key="1">
    <source>
        <dbReference type="EMBL" id="CAB3227579.1"/>
    </source>
</evidence>